<dbReference type="STRING" id="639282.DEFDS_0026"/>
<dbReference type="EMBL" id="AP011529">
    <property type="protein sequence ID" value="BAI79538.1"/>
    <property type="molecule type" value="Genomic_DNA"/>
</dbReference>
<keyword evidence="7" id="KW-0275">Fatty acid biosynthesis</keyword>
<dbReference type="InterPro" id="IPR049427">
    <property type="entry name" value="Acyl-ACP_TE_C"/>
</dbReference>
<evidence type="ECO:0000256" key="2">
    <source>
        <dbReference type="ARBA" id="ARBA00022516"/>
    </source>
</evidence>
<evidence type="ECO:0000256" key="7">
    <source>
        <dbReference type="ARBA" id="ARBA00023160"/>
    </source>
</evidence>
<dbReference type="Proteomes" id="UP000001520">
    <property type="component" value="Chromosome"/>
</dbReference>
<protein>
    <submittedName>
        <fullName evidence="10">Acyl-acyl carrier protein thioesterase</fullName>
    </submittedName>
</protein>
<dbReference type="Gene3D" id="3.10.129.10">
    <property type="entry name" value="Hotdog Thioesterase"/>
    <property type="match status" value="1"/>
</dbReference>
<reference evidence="10 11" key="1">
    <citation type="journal article" date="2010" name="DNA Res.">
        <title>Bacterial lifestyle in a deep-sea hydrothermal vent chimney revealed by the genome sequence of the thermophilic bacterium Deferribacter desulfuricans SSM1.</title>
        <authorList>
            <person name="Takaki Y."/>
            <person name="Shimamura S."/>
            <person name="Nakagawa S."/>
            <person name="Fukuhara Y."/>
            <person name="Horikawa H."/>
            <person name="Ankai A."/>
            <person name="Harada T."/>
            <person name="Hosoyama A."/>
            <person name="Oguchi A."/>
            <person name="Fukui S."/>
            <person name="Fujita N."/>
            <person name="Takami H."/>
            <person name="Takai K."/>
        </authorList>
    </citation>
    <scope>NUCLEOTIDE SEQUENCE [LARGE SCALE GENOMIC DNA]</scope>
    <source>
        <strain evidence="11">DSM 14783 / JCM 11476 / NBRC 101012 / SSM1</strain>
    </source>
</reference>
<gene>
    <name evidence="10" type="ordered locus">DEFDS_0026</name>
</gene>
<keyword evidence="6" id="KW-0443">Lipid metabolism</keyword>
<feature type="domain" description="Acyl-ACP thioesterase N-terminal hotdog" evidence="8">
    <location>
        <begin position="2"/>
        <end position="128"/>
    </location>
</feature>
<keyword evidence="4" id="KW-0276">Fatty acid metabolism</keyword>
<dbReference type="HOGENOM" id="CLU_045466_1_2_0"/>
<dbReference type="RefSeq" id="WP_013006786.1">
    <property type="nucleotide sequence ID" value="NC_013939.1"/>
</dbReference>
<feature type="domain" description="Acyl-ACP thioesterase-like C-terminal" evidence="9">
    <location>
        <begin position="150"/>
        <end position="225"/>
    </location>
</feature>
<evidence type="ECO:0000256" key="4">
    <source>
        <dbReference type="ARBA" id="ARBA00022832"/>
    </source>
</evidence>
<evidence type="ECO:0000256" key="6">
    <source>
        <dbReference type="ARBA" id="ARBA00023098"/>
    </source>
</evidence>
<evidence type="ECO:0000259" key="9">
    <source>
        <dbReference type="Pfam" id="PF20791"/>
    </source>
</evidence>
<evidence type="ECO:0000313" key="11">
    <source>
        <dbReference type="Proteomes" id="UP000001520"/>
    </source>
</evidence>
<accession>D3PAB5</accession>
<dbReference type="SUPFAM" id="SSF54637">
    <property type="entry name" value="Thioesterase/thiol ester dehydrase-isomerase"/>
    <property type="match status" value="2"/>
</dbReference>
<dbReference type="Pfam" id="PF01643">
    <property type="entry name" value="Acyl-ACP_TE"/>
    <property type="match status" value="1"/>
</dbReference>
<evidence type="ECO:0000256" key="1">
    <source>
        <dbReference type="ARBA" id="ARBA00006500"/>
    </source>
</evidence>
<keyword evidence="2" id="KW-0444">Lipid biosynthesis</keyword>
<organism evidence="10 11">
    <name type="scientific">Deferribacter desulfuricans (strain DSM 14783 / JCM 11476 / NBRC 101012 / SSM1)</name>
    <dbReference type="NCBI Taxonomy" id="639282"/>
    <lineage>
        <taxon>Bacteria</taxon>
        <taxon>Pseudomonadati</taxon>
        <taxon>Deferribacterota</taxon>
        <taxon>Deferribacteres</taxon>
        <taxon>Deferribacterales</taxon>
        <taxon>Deferribacteraceae</taxon>
        <taxon>Deferribacter</taxon>
    </lineage>
</organism>
<keyword evidence="11" id="KW-1185">Reference proteome</keyword>
<keyword evidence="3" id="KW-0378">Hydrolase</keyword>
<dbReference type="InterPro" id="IPR045023">
    <property type="entry name" value="FATA/B"/>
</dbReference>
<dbReference type="PANTHER" id="PTHR31727:SF6">
    <property type="entry name" value="OLEOYL-ACYL CARRIER PROTEIN THIOESTERASE 1, CHLOROPLASTIC"/>
    <property type="match status" value="1"/>
</dbReference>
<dbReference type="GO" id="GO:0016297">
    <property type="term" value="F:fatty acyl-[ACP] hydrolase activity"/>
    <property type="evidence" value="ECO:0007669"/>
    <property type="project" value="InterPro"/>
</dbReference>
<sequence>MKFKINSTVNYNDIDLNNKILLSTLARLQQKAATLHSDNVGYTNNFFVEKGLTWVLQKLHLKINRYPTLYENYEFITWSKGAKGYFAFRDYEMIINNETVITGCSVWLLIDINKKKPIRVSDEIVNRYTVENVDSMDSDIYKFKVSKDGETVFEKRYTLRYRDFDRNKHLNNSVYFEFIEDAVYEFSKKNIKEIKIMYQKEIPFGISDVNLSLKRQNNSLIFQIEDYAAGEIFI</sequence>
<evidence type="ECO:0000256" key="3">
    <source>
        <dbReference type="ARBA" id="ARBA00022801"/>
    </source>
</evidence>
<dbReference type="PANTHER" id="PTHR31727">
    <property type="entry name" value="OLEOYL-ACYL CARRIER PROTEIN THIOESTERASE 1, CHLOROPLASTIC"/>
    <property type="match status" value="1"/>
</dbReference>
<evidence type="ECO:0000256" key="5">
    <source>
        <dbReference type="ARBA" id="ARBA00022946"/>
    </source>
</evidence>
<dbReference type="KEGG" id="ddf:DEFDS_0026"/>
<evidence type="ECO:0000313" key="10">
    <source>
        <dbReference type="EMBL" id="BAI79538.1"/>
    </source>
</evidence>
<evidence type="ECO:0000259" key="8">
    <source>
        <dbReference type="Pfam" id="PF01643"/>
    </source>
</evidence>
<comment type="similarity">
    <text evidence="1">Belongs to the acyl-ACP thioesterase family.</text>
</comment>
<dbReference type="InterPro" id="IPR029069">
    <property type="entry name" value="HotDog_dom_sf"/>
</dbReference>
<dbReference type="eggNOG" id="COG3884">
    <property type="taxonomic scope" value="Bacteria"/>
</dbReference>
<dbReference type="OrthoDB" id="9801517at2"/>
<dbReference type="Pfam" id="PF20791">
    <property type="entry name" value="Acyl-ACP_TE_C"/>
    <property type="match status" value="1"/>
</dbReference>
<dbReference type="GO" id="GO:0000036">
    <property type="term" value="F:acyl carrier activity"/>
    <property type="evidence" value="ECO:0007669"/>
    <property type="project" value="TreeGrafter"/>
</dbReference>
<proteinExistence type="inferred from homology"/>
<dbReference type="AlphaFoldDB" id="D3PAB5"/>
<dbReference type="CDD" id="cd00586">
    <property type="entry name" value="4HBT"/>
    <property type="match status" value="1"/>
</dbReference>
<name>D3PAB5_DEFDS</name>
<keyword evidence="5" id="KW-0809">Transit peptide</keyword>
<dbReference type="InterPro" id="IPR002864">
    <property type="entry name" value="Acyl-ACP_thioesterase_NHD"/>
</dbReference>